<accession>A0A0S7YIG1</accession>
<comment type="caution">
    <text evidence="2">The sequence shown here is derived from an EMBL/GenBank/DDBJ whole genome shotgun (WGS) entry which is preliminary data.</text>
</comment>
<dbReference type="PATRIC" id="fig|1703772.3.peg.51"/>
<reference evidence="2 3" key="1">
    <citation type="journal article" date="2015" name="Microbiome">
        <title>Genomic resolution of linkages in carbon, nitrogen, and sulfur cycling among widespread estuary sediment bacteria.</title>
        <authorList>
            <person name="Baker B.J."/>
            <person name="Lazar C.S."/>
            <person name="Teske A.P."/>
            <person name="Dick G.J."/>
        </authorList>
    </citation>
    <scope>NUCLEOTIDE SEQUENCE [LARGE SCALE GENOMIC DNA]</scope>
    <source>
        <strain evidence="2">DG_78</strain>
    </source>
</reference>
<dbReference type="PROSITE" id="PS50853">
    <property type="entry name" value="FN3"/>
    <property type="match status" value="1"/>
</dbReference>
<evidence type="ECO:0000313" key="2">
    <source>
        <dbReference type="EMBL" id="KPJ74517.1"/>
    </source>
</evidence>
<protein>
    <recommendedName>
        <fullName evidence="1">Fibronectin type-III domain-containing protein</fullName>
    </recommendedName>
</protein>
<evidence type="ECO:0000259" key="1">
    <source>
        <dbReference type="PROSITE" id="PS50853"/>
    </source>
</evidence>
<dbReference type="PROSITE" id="PS51257">
    <property type="entry name" value="PROKAR_LIPOPROTEIN"/>
    <property type="match status" value="1"/>
</dbReference>
<dbReference type="Gene3D" id="2.60.40.10">
    <property type="entry name" value="Immunoglobulins"/>
    <property type="match status" value="1"/>
</dbReference>
<feature type="domain" description="Fibronectin type-III" evidence="1">
    <location>
        <begin position="32"/>
        <end position="124"/>
    </location>
</feature>
<dbReference type="AlphaFoldDB" id="A0A0S7YIG1"/>
<dbReference type="InterPro" id="IPR036116">
    <property type="entry name" value="FN3_sf"/>
</dbReference>
<dbReference type="Proteomes" id="UP000051012">
    <property type="component" value="Unassembled WGS sequence"/>
</dbReference>
<proteinExistence type="predicted"/>
<organism evidence="2 3">
    <name type="scientific">candidate division TA06 bacterium DG_78</name>
    <dbReference type="NCBI Taxonomy" id="1703772"/>
    <lineage>
        <taxon>Bacteria</taxon>
        <taxon>Bacteria division TA06</taxon>
    </lineage>
</organism>
<evidence type="ECO:0000313" key="3">
    <source>
        <dbReference type="Proteomes" id="UP000051012"/>
    </source>
</evidence>
<dbReference type="SUPFAM" id="SSF49265">
    <property type="entry name" value="Fibronectin type III"/>
    <property type="match status" value="1"/>
</dbReference>
<dbReference type="InterPro" id="IPR003961">
    <property type="entry name" value="FN3_dom"/>
</dbReference>
<name>A0A0S7YIG1_UNCT6</name>
<dbReference type="EMBL" id="LJNI01000002">
    <property type="protein sequence ID" value="KPJ74517.1"/>
    <property type="molecule type" value="Genomic_DNA"/>
</dbReference>
<sequence>MMEKLNIIVKLLIITGFMSLAGCCFDCIDNEPPAAPRGLYSITGDEEVLLMWYENTEPDLVGYRIYQSLTPTGYYYEIGETNLDYFLDYGLTNGQTYFYAITAFDNNGNESDLSYEIVYDTPRPEGYNEKMYDYHVEPNYSGWNFSAYTTVPYNGSSCDIYYGYDNIDEAHYIYIARPGGLIQDFGYTESLDDITYAPDNGWSLTGIVEAIVGHTYIIWTWDNHFAKIRVTSINTDYIMFDWAYQIDPGNQELVHDESSQQGG</sequence>
<gene>
    <name evidence="2" type="ORF">AMJ52_00270</name>
</gene>
<dbReference type="InterPro" id="IPR013783">
    <property type="entry name" value="Ig-like_fold"/>
</dbReference>